<name>A0A9W8C5W8_TRIRA</name>
<feature type="signal peptide" evidence="1">
    <location>
        <begin position="1"/>
        <end position="19"/>
    </location>
</feature>
<dbReference type="Proteomes" id="UP001059041">
    <property type="component" value="Linkage Group LG6"/>
</dbReference>
<evidence type="ECO:0000313" key="3">
    <source>
        <dbReference type="EMBL" id="KAI7808556.1"/>
    </source>
</evidence>
<evidence type="ECO:0000313" key="4">
    <source>
        <dbReference type="Proteomes" id="UP001059041"/>
    </source>
</evidence>
<dbReference type="PROSITE" id="PS51257">
    <property type="entry name" value="PROKAR_LIPOPROTEIN"/>
    <property type="match status" value="1"/>
</dbReference>
<feature type="chain" id="PRO_5040781532" evidence="1">
    <location>
        <begin position="20"/>
        <end position="240"/>
    </location>
</feature>
<feature type="domain" description="C-type lectin" evidence="2">
    <location>
        <begin position="132"/>
        <end position="240"/>
    </location>
</feature>
<dbReference type="InterPro" id="IPR016187">
    <property type="entry name" value="CTDL_fold"/>
</dbReference>
<organism evidence="3 4">
    <name type="scientific">Triplophysa rosa</name>
    <name type="common">Cave loach</name>
    <dbReference type="NCBI Taxonomy" id="992332"/>
    <lineage>
        <taxon>Eukaryota</taxon>
        <taxon>Metazoa</taxon>
        <taxon>Chordata</taxon>
        <taxon>Craniata</taxon>
        <taxon>Vertebrata</taxon>
        <taxon>Euteleostomi</taxon>
        <taxon>Actinopterygii</taxon>
        <taxon>Neopterygii</taxon>
        <taxon>Teleostei</taxon>
        <taxon>Ostariophysi</taxon>
        <taxon>Cypriniformes</taxon>
        <taxon>Nemacheilidae</taxon>
        <taxon>Triplophysa</taxon>
    </lineage>
</organism>
<evidence type="ECO:0000256" key="1">
    <source>
        <dbReference type="SAM" id="SignalP"/>
    </source>
</evidence>
<dbReference type="EMBL" id="JAFHDT010000006">
    <property type="protein sequence ID" value="KAI7808556.1"/>
    <property type="molecule type" value="Genomic_DNA"/>
</dbReference>
<dbReference type="SMART" id="SM00034">
    <property type="entry name" value="CLECT"/>
    <property type="match status" value="2"/>
</dbReference>
<proteinExistence type="predicted"/>
<accession>A0A9W8C5W8</accession>
<evidence type="ECO:0000259" key="2">
    <source>
        <dbReference type="PROSITE" id="PS50041"/>
    </source>
</evidence>
<dbReference type="SUPFAM" id="SSF56436">
    <property type="entry name" value="C-type lectin-like"/>
    <property type="match status" value="2"/>
</dbReference>
<dbReference type="PROSITE" id="PS50041">
    <property type="entry name" value="C_TYPE_LECTIN_2"/>
    <property type="match status" value="2"/>
</dbReference>
<dbReference type="CDD" id="cd00037">
    <property type="entry name" value="CLECT"/>
    <property type="match status" value="1"/>
</dbReference>
<reference evidence="3" key="1">
    <citation type="submission" date="2021-02" db="EMBL/GenBank/DDBJ databases">
        <title>Comparative genomics reveals that relaxation of natural selection precedes convergent phenotypic evolution of cavefish.</title>
        <authorList>
            <person name="Peng Z."/>
        </authorList>
    </citation>
    <scope>NUCLEOTIDE SEQUENCE</scope>
    <source>
        <tissue evidence="3">Muscle</tissue>
    </source>
</reference>
<gene>
    <name evidence="3" type="ORF">IRJ41_007981</name>
</gene>
<dbReference type="InterPro" id="IPR001304">
    <property type="entry name" value="C-type_lectin-like"/>
</dbReference>
<dbReference type="InterPro" id="IPR016186">
    <property type="entry name" value="C-type_lectin-like/link_sf"/>
</dbReference>
<dbReference type="Gene3D" id="3.10.100.10">
    <property type="entry name" value="Mannose-Binding Protein A, subunit A"/>
    <property type="match status" value="2"/>
</dbReference>
<dbReference type="Pfam" id="PF00059">
    <property type="entry name" value="Lectin_C"/>
    <property type="match status" value="2"/>
</dbReference>
<keyword evidence="4" id="KW-1185">Reference proteome</keyword>
<comment type="caution">
    <text evidence="3">The sequence shown here is derived from an EMBL/GenBank/DDBJ whole genome shotgun (WGS) entry which is preliminary data.</text>
</comment>
<keyword evidence="1" id="KW-0732">Signal</keyword>
<sequence>MKTTLTVLLIIQLYGLASCAIKQHYFIDQMKTWNDALNHCRTFYHDLSTFTSATEEKRFLQEAVNQTSDAWVGLYKESGIWRWSGGDVATRISWDTTQPDNDNFAFLKISVKKLHDRVRADNRTFFCMTFEFVVMQQSESWEGALEYCRHHHDDLASLSSNRSKEYALSKITGAGTQYVWIGLRFLAEQWFWISGYEVQDWVKYGQPQCPATNQRCGAMNKNTQTWAPRDCEEKLNFLCF</sequence>
<dbReference type="PANTHER" id="PTHR45784:SF8">
    <property type="entry name" value="C-TYPE MANNOSE RECEPTOR 2-RELATED"/>
    <property type="match status" value="1"/>
</dbReference>
<keyword evidence="3" id="KW-0675">Receptor</keyword>
<dbReference type="AlphaFoldDB" id="A0A9W8C5W8"/>
<feature type="domain" description="C-type lectin" evidence="2">
    <location>
        <begin position="24"/>
        <end position="128"/>
    </location>
</feature>
<dbReference type="PANTHER" id="PTHR45784">
    <property type="entry name" value="C-TYPE LECTIN DOMAIN FAMILY 20 MEMBER A-RELATED"/>
    <property type="match status" value="1"/>
</dbReference>
<protein>
    <submittedName>
        <fullName evidence="3">Secretory phospholipase A2 receptor-like</fullName>
    </submittedName>
</protein>